<evidence type="ECO:0000259" key="6">
    <source>
        <dbReference type="Pfam" id="PF00590"/>
    </source>
</evidence>
<reference evidence="7" key="1">
    <citation type="submission" date="2018-05" db="EMBL/GenBank/DDBJ databases">
        <authorList>
            <person name="Lanie J.A."/>
            <person name="Ng W.-L."/>
            <person name="Kazmierczak K.M."/>
            <person name="Andrzejewski T.M."/>
            <person name="Davidsen T.M."/>
            <person name="Wayne K.J."/>
            <person name="Tettelin H."/>
            <person name="Glass J.I."/>
            <person name="Rusch D."/>
            <person name="Podicherti R."/>
            <person name="Tsui H.-C.T."/>
            <person name="Winkler M.E."/>
        </authorList>
    </citation>
    <scope>NUCLEOTIDE SEQUENCE</scope>
</reference>
<dbReference type="InterPro" id="IPR035996">
    <property type="entry name" value="4pyrrol_Methylase_sf"/>
</dbReference>
<dbReference type="EMBL" id="UINC01004403">
    <property type="protein sequence ID" value="SVA14071.1"/>
    <property type="molecule type" value="Genomic_DNA"/>
</dbReference>
<keyword evidence="2" id="KW-0698">rRNA processing</keyword>
<dbReference type="HAMAP" id="MF_01877">
    <property type="entry name" value="16SrRNA_methyltr_I"/>
    <property type="match status" value="1"/>
</dbReference>
<dbReference type="InterPro" id="IPR000878">
    <property type="entry name" value="4pyrrol_Mease"/>
</dbReference>
<dbReference type="PIRSF" id="PIRSF005917">
    <property type="entry name" value="MTase_YraL"/>
    <property type="match status" value="1"/>
</dbReference>
<evidence type="ECO:0000256" key="3">
    <source>
        <dbReference type="ARBA" id="ARBA00022603"/>
    </source>
</evidence>
<dbReference type="CDD" id="cd11648">
    <property type="entry name" value="RsmI"/>
    <property type="match status" value="1"/>
</dbReference>
<dbReference type="GO" id="GO:0008168">
    <property type="term" value="F:methyltransferase activity"/>
    <property type="evidence" value="ECO:0007669"/>
    <property type="project" value="UniProtKB-KW"/>
</dbReference>
<protein>
    <recommendedName>
        <fullName evidence="6">Tetrapyrrole methylase domain-containing protein</fullName>
    </recommendedName>
</protein>
<dbReference type="NCBIfam" id="TIGR00096">
    <property type="entry name" value="16S rRNA (cytidine(1402)-2'-O)-methyltransferase"/>
    <property type="match status" value="1"/>
</dbReference>
<proteinExistence type="inferred from homology"/>
<evidence type="ECO:0000256" key="2">
    <source>
        <dbReference type="ARBA" id="ARBA00022552"/>
    </source>
</evidence>
<dbReference type="PANTHER" id="PTHR46111:SF1">
    <property type="entry name" value="RIBOSOMAL RNA SMALL SUBUNIT METHYLTRANSFERASE I"/>
    <property type="match status" value="1"/>
</dbReference>
<gene>
    <name evidence="7" type="ORF">METZ01_LOCUS66925</name>
</gene>
<dbReference type="Gene3D" id="3.40.1010.10">
    <property type="entry name" value="Cobalt-precorrin-4 Transmethylase, Domain 1"/>
    <property type="match status" value="1"/>
</dbReference>
<keyword evidence="3" id="KW-0489">Methyltransferase</keyword>
<dbReference type="InterPro" id="IPR014776">
    <property type="entry name" value="4pyrrole_Mease_sub2"/>
</dbReference>
<name>A0A381TEZ1_9ZZZZ</name>
<keyword evidence="4" id="KW-0808">Transferase</keyword>
<keyword evidence="1" id="KW-0963">Cytoplasm</keyword>
<accession>A0A381TEZ1</accession>
<dbReference type="Gene3D" id="3.30.950.10">
    <property type="entry name" value="Methyltransferase, Cobalt-precorrin-4 Transmethylase, Domain 2"/>
    <property type="match status" value="1"/>
</dbReference>
<evidence type="ECO:0000256" key="1">
    <source>
        <dbReference type="ARBA" id="ARBA00022490"/>
    </source>
</evidence>
<keyword evidence="5" id="KW-0949">S-adenosyl-L-methionine</keyword>
<dbReference type="SUPFAM" id="SSF53790">
    <property type="entry name" value="Tetrapyrrole methylase"/>
    <property type="match status" value="1"/>
</dbReference>
<dbReference type="InterPro" id="IPR008189">
    <property type="entry name" value="rRNA_ssu_MeTfrase_I"/>
</dbReference>
<evidence type="ECO:0000256" key="5">
    <source>
        <dbReference type="ARBA" id="ARBA00022691"/>
    </source>
</evidence>
<evidence type="ECO:0000313" key="7">
    <source>
        <dbReference type="EMBL" id="SVA14071.1"/>
    </source>
</evidence>
<sequence>MGTLYIVGTPIGNLEDVSFRVIRILSEVNLIAAEDTRVTEKLLSRYDIKTKKTSFNKDNSFRKIPEILNALVDNDVALTTDAGTPGISDPGYDLVKEVGSAGFTVVGIPGPSAVTTILSICPFPLEGFVFTGFPPRKEGDLSKFLKYYGTLNLPVVLFESPRRVRNLLEKVALLFPDRSVFIAREMTKIHEETFHGTPSEALVHFVDPKGEFTIVLSKTNIETNLWDQSDILTLIRKLSSEGLGIREISRETATVAKLGNSEAYKLVLDTLTDAE</sequence>
<organism evidence="7">
    <name type="scientific">marine metagenome</name>
    <dbReference type="NCBI Taxonomy" id="408172"/>
    <lineage>
        <taxon>unclassified sequences</taxon>
        <taxon>metagenomes</taxon>
        <taxon>ecological metagenomes</taxon>
    </lineage>
</organism>
<evidence type="ECO:0000256" key="4">
    <source>
        <dbReference type="ARBA" id="ARBA00022679"/>
    </source>
</evidence>
<dbReference type="Pfam" id="PF00590">
    <property type="entry name" value="TP_methylase"/>
    <property type="match status" value="1"/>
</dbReference>
<dbReference type="InterPro" id="IPR014777">
    <property type="entry name" value="4pyrrole_Mease_sub1"/>
</dbReference>
<dbReference type="GO" id="GO:0006364">
    <property type="term" value="P:rRNA processing"/>
    <property type="evidence" value="ECO:0007669"/>
    <property type="project" value="UniProtKB-KW"/>
</dbReference>
<dbReference type="PANTHER" id="PTHR46111">
    <property type="entry name" value="RIBOSOMAL RNA SMALL SUBUNIT METHYLTRANSFERASE I"/>
    <property type="match status" value="1"/>
</dbReference>
<feature type="domain" description="Tetrapyrrole methylase" evidence="6">
    <location>
        <begin position="3"/>
        <end position="200"/>
    </location>
</feature>
<dbReference type="AlphaFoldDB" id="A0A381TEZ1"/>
<dbReference type="GO" id="GO:0032259">
    <property type="term" value="P:methylation"/>
    <property type="evidence" value="ECO:0007669"/>
    <property type="project" value="UniProtKB-KW"/>
</dbReference>